<keyword evidence="3" id="KW-1003">Cell membrane</keyword>
<keyword evidence="8 18" id="KW-0812">Transmembrane</keyword>
<dbReference type="InterPro" id="IPR001264">
    <property type="entry name" value="Glyco_trans_51"/>
</dbReference>
<dbReference type="GO" id="GO:0008360">
    <property type="term" value="P:regulation of cell shape"/>
    <property type="evidence" value="ECO:0007669"/>
    <property type="project" value="UniProtKB-KW"/>
</dbReference>
<comment type="similarity">
    <text evidence="2">In the N-terminal section; belongs to the glycosyltransferase 51 family.</text>
</comment>
<evidence type="ECO:0000313" key="21">
    <source>
        <dbReference type="EMBL" id="QKS73198.1"/>
    </source>
</evidence>
<dbReference type="SUPFAM" id="SSF56601">
    <property type="entry name" value="beta-lactamase/transpeptidase-like"/>
    <property type="match status" value="1"/>
</dbReference>
<feature type="transmembrane region" description="Helical" evidence="18">
    <location>
        <begin position="7"/>
        <end position="34"/>
    </location>
</feature>
<dbReference type="AlphaFoldDB" id="A0A859FK69"/>
<reference evidence="22" key="1">
    <citation type="submission" date="2019-07" db="EMBL/GenBank/DDBJ databases">
        <title>Bacillus alkalisoli sp. nov. isolated from saline soil.</title>
        <authorList>
            <person name="Sun J.-Q."/>
            <person name="Xu L."/>
        </authorList>
    </citation>
    <scope>NUCLEOTIDE SEQUENCE [LARGE SCALE GENOMIC DNA]</scope>
    <source>
        <strain evidence="22">M4U3P1</strain>
    </source>
</reference>
<comment type="catalytic activity">
    <reaction evidence="17">
        <text>[GlcNAc-(1-&gt;4)-Mur2Ac(oyl-L-Ala-gamma-D-Glu-L-Lys-D-Ala-D-Ala)](n)-di-trans,octa-cis-undecaprenyl diphosphate + beta-D-GlcNAc-(1-&gt;4)-Mur2Ac(oyl-L-Ala-gamma-D-Glu-L-Lys-D-Ala-D-Ala)-di-trans,octa-cis-undecaprenyl diphosphate = [GlcNAc-(1-&gt;4)-Mur2Ac(oyl-L-Ala-gamma-D-Glu-L-Lys-D-Ala-D-Ala)](n+1)-di-trans,octa-cis-undecaprenyl diphosphate + di-trans,octa-cis-undecaprenyl diphosphate + H(+)</text>
        <dbReference type="Rhea" id="RHEA:23708"/>
        <dbReference type="Rhea" id="RHEA-COMP:9602"/>
        <dbReference type="Rhea" id="RHEA-COMP:9603"/>
        <dbReference type="ChEBI" id="CHEBI:15378"/>
        <dbReference type="ChEBI" id="CHEBI:58405"/>
        <dbReference type="ChEBI" id="CHEBI:60033"/>
        <dbReference type="ChEBI" id="CHEBI:78435"/>
        <dbReference type="EC" id="2.4.99.28"/>
    </reaction>
</comment>
<evidence type="ECO:0000256" key="1">
    <source>
        <dbReference type="ARBA" id="ARBA00007090"/>
    </source>
</evidence>
<keyword evidence="22" id="KW-1185">Reference proteome</keyword>
<keyword evidence="11" id="KW-0573">Peptidoglycan synthesis</keyword>
<evidence type="ECO:0000256" key="17">
    <source>
        <dbReference type="ARBA" id="ARBA00049902"/>
    </source>
</evidence>
<feature type="domain" description="Penicillin-binding protein transpeptidase" evidence="19">
    <location>
        <begin position="320"/>
        <end position="586"/>
    </location>
</feature>
<dbReference type="KEGG" id="psua:FLK61_28885"/>
<feature type="domain" description="Glycosyl transferase family 51" evidence="20">
    <location>
        <begin position="52"/>
        <end position="227"/>
    </location>
</feature>
<dbReference type="Gene3D" id="3.40.710.10">
    <property type="entry name" value="DD-peptidase/beta-lactamase superfamily"/>
    <property type="match status" value="1"/>
</dbReference>
<evidence type="ECO:0000256" key="16">
    <source>
        <dbReference type="ARBA" id="ARBA00034000"/>
    </source>
</evidence>
<dbReference type="InterPro" id="IPR023346">
    <property type="entry name" value="Lysozyme-like_dom_sf"/>
</dbReference>
<keyword evidence="12 18" id="KW-1133">Transmembrane helix</keyword>
<evidence type="ECO:0000256" key="8">
    <source>
        <dbReference type="ARBA" id="ARBA00022692"/>
    </source>
</evidence>
<keyword evidence="4" id="KW-0121">Carboxypeptidase</keyword>
<dbReference type="GO" id="GO:0071555">
    <property type="term" value="P:cell wall organization"/>
    <property type="evidence" value="ECO:0007669"/>
    <property type="project" value="UniProtKB-KW"/>
</dbReference>
<dbReference type="SUPFAM" id="SSF53955">
    <property type="entry name" value="Lysozyme-like"/>
    <property type="match status" value="1"/>
</dbReference>
<dbReference type="PANTHER" id="PTHR32282">
    <property type="entry name" value="BINDING PROTEIN TRANSPEPTIDASE, PUTATIVE-RELATED"/>
    <property type="match status" value="1"/>
</dbReference>
<dbReference type="FunFam" id="1.10.3810.10:FF:000001">
    <property type="entry name" value="Penicillin-binding protein 1A"/>
    <property type="match status" value="1"/>
</dbReference>
<dbReference type="GO" id="GO:0008658">
    <property type="term" value="F:penicillin binding"/>
    <property type="evidence" value="ECO:0007669"/>
    <property type="project" value="InterPro"/>
</dbReference>
<evidence type="ECO:0000259" key="20">
    <source>
        <dbReference type="Pfam" id="PF00912"/>
    </source>
</evidence>
<evidence type="ECO:0000256" key="12">
    <source>
        <dbReference type="ARBA" id="ARBA00022989"/>
    </source>
</evidence>
<dbReference type="GO" id="GO:0009252">
    <property type="term" value="P:peptidoglycan biosynthetic process"/>
    <property type="evidence" value="ECO:0007669"/>
    <property type="project" value="UniProtKB-KW"/>
</dbReference>
<evidence type="ECO:0000256" key="2">
    <source>
        <dbReference type="ARBA" id="ARBA00007739"/>
    </source>
</evidence>
<evidence type="ECO:0000256" key="3">
    <source>
        <dbReference type="ARBA" id="ARBA00022475"/>
    </source>
</evidence>
<keyword evidence="9" id="KW-0378">Hydrolase</keyword>
<dbReference type="Proteomes" id="UP000318138">
    <property type="component" value="Chromosome"/>
</dbReference>
<keyword evidence="13 18" id="KW-0472">Membrane</keyword>
<dbReference type="GO" id="GO:0009002">
    <property type="term" value="F:serine-type D-Ala-D-Ala carboxypeptidase activity"/>
    <property type="evidence" value="ECO:0007669"/>
    <property type="project" value="UniProtKB-EC"/>
</dbReference>
<dbReference type="InterPro" id="IPR050396">
    <property type="entry name" value="Glycosyltr_51/Transpeptidase"/>
</dbReference>
<accession>A0A859FK69</accession>
<evidence type="ECO:0000256" key="10">
    <source>
        <dbReference type="ARBA" id="ARBA00022960"/>
    </source>
</evidence>
<evidence type="ECO:0000256" key="15">
    <source>
        <dbReference type="ARBA" id="ARBA00023316"/>
    </source>
</evidence>
<dbReference type="GO" id="GO:0006508">
    <property type="term" value="P:proteolysis"/>
    <property type="evidence" value="ECO:0007669"/>
    <property type="project" value="UniProtKB-KW"/>
</dbReference>
<evidence type="ECO:0000256" key="13">
    <source>
        <dbReference type="ARBA" id="ARBA00023136"/>
    </source>
</evidence>
<gene>
    <name evidence="21" type="ORF">FLK61_28885</name>
</gene>
<dbReference type="InterPro" id="IPR001460">
    <property type="entry name" value="PCN-bd_Tpept"/>
</dbReference>
<dbReference type="Pfam" id="PF00905">
    <property type="entry name" value="Transpeptidase"/>
    <property type="match status" value="1"/>
</dbReference>
<sequence>MMKKITFSIIFILLVSIAGVTTYLGIILFGNYAIDETDLIMKESTTITDTDGQEITRLFTENREVVGIDEIPTHVREAFIAVEDQRFMQHTGIDFRSIGRALYRDIMTQSAAEGGSTITQQLAKNVFLSPEKSILRKTEEVLIAINLEHRYSKEEILEMYLNRIYFGHGAHGIQAASKLYFDKDVSELAVEEGALLAALPKGPNLYSPFIDAENSKQRRDVVLRLMQQQEYITAEETVALQGRTIPTEQHSIVANPAHLTYVDLVIDEAVDTYGISETAILEGGYEIVVAMNQEMQESSYNQFQQAATFPEAPESNPVQGSFVLLDNETGGVTAVQGGRDYVRKGFNRVTALRQPGSTFKPIAVYAPALESGNYHPYSLLSDEEQAFGDYTPTNLSGSYSGEMSMYDALRDSINMPSVWLLDQIGVDYAKRFLALQQMNLDESGLGIALGGLTDGVSPMQIAAAYRTFANDGLYSEPYFIEAIYDRDGELVAQVDREEVQVMSEQTAWYMTRMLESVVTEGTGQAGSFDGALAGKTGTSQGTRDIWFAGFTPEESGVVWMGQDRTIEGEEITMSSSSAVQAFKSILSSDSDRLMAFERPEGITDLEDPIRFVAISDLEADMSPGLFGGTIDLRWSESDDDRLHYRIYKVENGDRSFVDEVVGDGSYTISRVNFFSSSTYVVVPFDPLTNREGDASNLAEASWQLFSSR</sequence>
<dbReference type="Pfam" id="PF00912">
    <property type="entry name" value="Transgly"/>
    <property type="match status" value="1"/>
</dbReference>
<dbReference type="InterPro" id="IPR012338">
    <property type="entry name" value="Beta-lactam/transpept-like"/>
</dbReference>
<keyword evidence="15" id="KW-0961">Cell wall biogenesis/degradation</keyword>
<keyword evidence="5" id="KW-0645">Protease</keyword>
<keyword evidence="14" id="KW-0511">Multifunctional enzyme</keyword>
<evidence type="ECO:0000256" key="4">
    <source>
        <dbReference type="ARBA" id="ARBA00022645"/>
    </source>
</evidence>
<comment type="similarity">
    <text evidence="1">In the C-terminal section; belongs to the transpeptidase family.</text>
</comment>
<evidence type="ECO:0000259" key="19">
    <source>
        <dbReference type="Pfam" id="PF00905"/>
    </source>
</evidence>
<evidence type="ECO:0000256" key="6">
    <source>
        <dbReference type="ARBA" id="ARBA00022676"/>
    </source>
</evidence>
<comment type="catalytic activity">
    <reaction evidence="16">
        <text>Preferential cleavage: (Ac)2-L-Lys-D-Ala-|-D-Ala. Also transpeptidation of peptidyl-alanyl moieties that are N-acyl substituents of D-alanine.</text>
        <dbReference type="EC" id="3.4.16.4"/>
    </reaction>
</comment>
<dbReference type="GO" id="GO:0008955">
    <property type="term" value="F:peptidoglycan glycosyltransferase activity"/>
    <property type="evidence" value="ECO:0007669"/>
    <property type="project" value="UniProtKB-EC"/>
</dbReference>
<evidence type="ECO:0000256" key="14">
    <source>
        <dbReference type="ARBA" id="ARBA00023268"/>
    </source>
</evidence>
<name>A0A859FK69_9BACI</name>
<evidence type="ECO:0000256" key="11">
    <source>
        <dbReference type="ARBA" id="ARBA00022984"/>
    </source>
</evidence>
<evidence type="ECO:0000256" key="18">
    <source>
        <dbReference type="SAM" id="Phobius"/>
    </source>
</evidence>
<dbReference type="GO" id="GO:0030288">
    <property type="term" value="C:outer membrane-bounded periplasmic space"/>
    <property type="evidence" value="ECO:0007669"/>
    <property type="project" value="TreeGrafter"/>
</dbReference>
<dbReference type="EMBL" id="CP041372">
    <property type="protein sequence ID" value="QKS73198.1"/>
    <property type="molecule type" value="Genomic_DNA"/>
</dbReference>
<dbReference type="NCBIfam" id="TIGR02074">
    <property type="entry name" value="PBP_1a_fam"/>
    <property type="match status" value="1"/>
</dbReference>
<proteinExistence type="inferred from homology"/>
<keyword evidence="7" id="KW-0808">Transferase</keyword>
<dbReference type="InterPro" id="IPR036950">
    <property type="entry name" value="PBP_transglycosylase"/>
</dbReference>
<keyword evidence="10" id="KW-0133">Cell shape</keyword>
<dbReference type="Gene3D" id="1.10.3810.10">
    <property type="entry name" value="Biosynthetic peptidoglycan transglycosylase-like"/>
    <property type="match status" value="1"/>
</dbReference>
<evidence type="ECO:0000256" key="9">
    <source>
        <dbReference type="ARBA" id="ARBA00022801"/>
    </source>
</evidence>
<evidence type="ECO:0000313" key="22">
    <source>
        <dbReference type="Proteomes" id="UP000318138"/>
    </source>
</evidence>
<evidence type="ECO:0000256" key="5">
    <source>
        <dbReference type="ARBA" id="ARBA00022670"/>
    </source>
</evidence>
<keyword evidence="6" id="KW-0328">Glycosyltransferase</keyword>
<organism evidence="21 22">
    <name type="scientific">Paenalkalicoccus suaedae</name>
    <dbReference type="NCBI Taxonomy" id="2592382"/>
    <lineage>
        <taxon>Bacteria</taxon>
        <taxon>Bacillati</taxon>
        <taxon>Bacillota</taxon>
        <taxon>Bacilli</taxon>
        <taxon>Bacillales</taxon>
        <taxon>Bacillaceae</taxon>
        <taxon>Paenalkalicoccus</taxon>
    </lineage>
</organism>
<evidence type="ECO:0000256" key="7">
    <source>
        <dbReference type="ARBA" id="ARBA00022679"/>
    </source>
</evidence>
<protein>
    <submittedName>
        <fullName evidence="21">PBP1A family penicillin-binding protein</fullName>
    </submittedName>
</protein>
<dbReference type="PANTHER" id="PTHR32282:SF32">
    <property type="entry name" value="PENICILLIN-BINDING PROTEIN 2A"/>
    <property type="match status" value="1"/>
</dbReference>